<sequence length="28" mass="2851">MAAGEAVPSSVAPNQALPRSSGDNFTEF</sequence>
<feature type="region of interest" description="Disordered" evidence="1">
    <location>
        <begin position="1"/>
        <end position="28"/>
    </location>
</feature>
<name>A0A4S3J8H0_9EURO</name>
<comment type="caution">
    <text evidence="2">The sequence shown here is derived from an EMBL/GenBank/DDBJ whole genome shotgun (WGS) entry which is preliminary data.</text>
</comment>
<gene>
    <name evidence="2" type="ORF">EYZ11_009204</name>
</gene>
<reference evidence="2 3" key="1">
    <citation type="submission" date="2019-03" db="EMBL/GenBank/DDBJ databases">
        <title>The genome sequence of a newly discovered highly antifungal drug resistant Aspergillus species, Aspergillus tanneri NIH 1004.</title>
        <authorList>
            <person name="Mounaud S."/>
            <person name="Singh I."/>
            <person name="Joardar V."/>
            <person name="Pakala S."/>
            <person name="Pakala S."/>
            <person name="Venepally P."/>
            <person name="Hoover J."/>
            <person name="Nierman W."/>
            <person name="Chung J."/>
            <person name="Losada L."/>
        </authorList>
    </citation>
    <scope>NUCLEOTIDE SEQUENCE [LARGE SCALE GENOMIC DNA]</scope>
    <source>
        <strain evidence="2 3">NIH1004</strain>
    </source>
</reference>
<proteinExistence type="predicted"/>
<accession>A0A4S3J8H0</accession>
<organism evidence="2 3">
    <name type="scientific">Aspergillus tanneri</name>
    <dbReference type="NCBI Taxonomy" id="1220188"/>
    <lineage>
        <taxon>Eukaryota</taxon>
        <taxon>Fungi</taxon>
        <taxon>Dikarya</taxon>
        <taxon>Ascomycota</taxon>
        <taxon>Pezizomycotina</taxon>
        <taxon>Eurotiomycetes</taxon>
        <taxon>Eurotiomycetidae</taxon>
        <taxon>Eurotiales</taxon>
        <taxon>Aspergillaceae</taxon>
        <taxon>Aspergillus</taxon>
        <taxon>Aspergillus subgen. Circumdati</taxon>
    </lineage>
</organism>
<keyword evidence="3" id="KW-1185">Reference proteome</keyword>
<dbReference type="AlphaFoldDB" id="A0A4S3J8H0"/>
<dbReference type="EMBL" id="SOSA01000425">
    <property type="protein sequence ID" value="THC91339.1"/>
    <property type="molecule type" value="Genomic_DNA"/>
</dbReference>
<evidence type="ECO:0000256" key="1">
    <source>
        <dbReference type="SAM" id="MobiDB-lite"/>
    </source>
</evidence>
<dbReference type="Proteomes" id="UP000308092">
    <property type="component" value="Unassembled WGS sequence"/>
</dbReference>
<protein>
    <submittedName>
        <fullName evidence="2">Uncharacterized protein</fullName>
    </submittedName>
</protein>
<dbReference type="VEuPathDB" id="FungiDB:EYZ11_009204"/>
<evidence type="ECO:0000313" key="2">
    <source>
        <dbReference type="EMBL" id="THC91339.1"/>
    </source>
</evidence>
<evidence type="ECO:0000313" key="3">
    <source>
        <dbReference type="Proteomes" id="UP000308092"/>
    </source>
</evidence>
<feature type="compositionally biased region" description="Polar residues" evidence="1">
    <location>
        <begin position="11"/>
        <end position="28"/>
    </location>
</feature>